<dbReference type="STRING" id="464029.SAMN02982989_3357"/>
<keyword evidence="2" id="KW-1185">Reference proteome</keyword>
<evidence type="ECO:0000313" key="1">
    <source>
        <dbReference type="EMBL" id="SMF65422.1"/>
    </source>
</evidence>
<organism evidence="1 2">
    <name type="scientific">Xaviernesmea oryzae</name>
    <dbReference type="NCBI Taxonomy" id="464029"/>
    <lineage>
        <taxon>Bacteria</taxon>
        <taxon>Pseudomonadati</taxon>
        <taxon>Pseudomonadota</taxon>
        <taxon>Alphaproteobacteria</taxon>
        <taxon>Hyphomicrobiales</taxon>
        <taxon>Rhizobiaceae</taxon>
        <taxon>Rhizobium/Agrobacterium group</taxon>
        <taxon>Xaviernesmea</taxon>
    </lineage>
</organism>
<dbReference type="OrthoDB" id="9943723at2"/>
<dbReference type="EMBL" id="FXAF01000011">
    <property type="protein sequence ID" value="SMF65422.1"/>
    <property type="molecule type" value="Genomic_DNA"/>
</dbReference>
<dbReference type="Proteomes" id="UP000192903">
    <property type="component" value="Unassembled WGS sequence"/>
</dbReference>
<reference evidence="2" key="1">
    <citation type="submission" date="2017-04" db="EMBL/GenBank/DDBJ databases">
        <authorList>
            <person name="Varghese N."/>
            <person name="Submissions S."/>
        </authorList>
    </citation>
    <scope>NUCLEOTIDE SEQUENCE [LARGE SCALE GENOMIC DNA]</scope>
    <source>
        <strain evidence="2">B4P</strain>
    </source>
</reference>
<gene>
    <name evidence="1" type="ORF">SAMN02982989_3357</name>
</gene>
<protein>
    <submittedName>
        <fullName evidence="1">Uncharacterized protein</fullName>
    </submittedName>
</protein>
<proteinExistence type="predicted"/>
<dbReference type="AlphaFoldDB" id="A0A1X7G7L5"/>
<accession>A0A1X7G7L5</accession>
<evidence type="ECO:0000313" key="2">
    <source>
        <dbReference type="Proteomes" id="UP000192903"/>
    </source>
</evidence>
<name>A0A1X7G7L5_9HYPH</name>
<dbReference type="RefSeq" id="WP_143531741.1">
    <property type="nucleotide sequence ID" value="NZ_FXAF01000011.1"/>
</dbReference>
<sequence length="124" mass="13792">MKPRPYRCPGCDREAFVHVQRTTLHSFGRNGLVYSISCRRHDDESFIAGGRLPNSCLGEWFSVRPFTTETSAISDWNNCIIEMAASALGITVKQALAIKEGRAALREEKAPVDNRDVNYGESGD</sequence>